<dbReference type="RefSeq" id="WP_263954077.1">
    <property type="nucleotide sequence ID" value="NZ_JAOYFC010000002.1"/>
</dbReference>
<feature type="compositionally biased region" description="Polar residues" evidence="1">
    <location>
        <begin position="335"/>
        <end position="347"/>
    </location>
</feature>
<dbReference type="AlphaFoldDB" id="A0AAE3IZZ6"/>
<sequence length="666" mass="71108">MRWIYRGVAFLFTLGFLALVALALIPGQKLADLASERLEIVTGRDVQIEGDVTTSLFPHLSIKTGPVKLANADWSDSGPMITAEGLKVGVSFFSLLSGDVVIKTVEFNQPKILLEIAEDGRENWSFDQKTIQAVKAPSSNEGGGEKAATSRSYSVDEAAVKGADIRFIDHQNGRHERFQNVDFTLRMPDADGAIKVVGSGEYSGAVVKMGATVTNARNFIDGLVTPLEISAEYGGVKASFDGKLGLGNFEFDGQLSAYANDLSTIAARMGGAGGAFDGALALSGKATRTDDGALFLRSGRIAIGENEVRGDIDLLPGKDRPKLKAALTADVLDFSETSKSRNSQGKPQSARPKKPKTQTGWPKDQISTEFLFLTDAEVSLRANKLVLGGLKLGNSQILTRAEAGRAVFALEQTAAYDGALSGQFVMNGRGGLSVGGNLAAANVDVEPLLVDLVDLERFSGKGDFSIEFLGVGESVDEIMHNFSGSAQLAMRKGALKGVDLKRMIANTDPDQQGEGKRTIFDSLTASFDMENGIARTDDLDARANGLTAVGTGEVDLGEQMLDFRIVPTALVKEDGTGGVKVPVRIKGPWAGPRYFLDVEALNAKDLDIDQEDLDKKVKKARKKAKNDIAKKLGIKQKKGESLKDAARRTIEDTATKELMKILGGGN</sequence>
<feature type="domain" description="AsmA" evidence="2">
    <location>
        <begin position="9"/>
        <end position="244"/>
    </location>
</feature>
<feature type="region of interest" description="Disordered" evidence="1">
    <location>
        <begin position="335"/>
        <end position="362"/>
    </location>
</feature>
<gene>
    <name evidence="3" type="ORF">OH136_11755</name>
</gene>
<accession>A0AAE3IZZ6</accession>
<evidence type="ECO:0000313" key="3">
    <source>
        <dbReference type="EMBL" id="MCV6825228.1"/>
    </source>
</evidence>
<dbReference type="Proteomes" id="UP001208041">
    <property type="component" value="Unassembled WGS sequence"/>
</dbReference>
<comment type="caution">
    <text evidence="3">The sequence shown here is derived from an EMBL/GenBank/DDBJ whole genome shotgun (WGS) entry which is preliminary data.</text>
</comment>
<feature type="domain" description="AsmA" evidence="2">
    <location>
        <begin position="310"/>
        <end position="538"/>
    </location>
</feature>
<dbReference type="PANTHER" id="PTHR30441:SF4">
    <property type="entry name" value="PROTEIN ASMA"/>
    <property type="match status" value="1"/>
</dbReference>
<organism evidence="3 4">
    <name type="scientific">Halocynthiibacter halioticoli</name>
    <dbReference type="NCBI Taxonomy" id="2986804"/>
    <lineage>
        <taxon>Bacteria</taxon>
        <taxon>Pseudomonadati</taxon>
        <taxon>Pseudomonadota</taxon>
        <taxon>Alphaproteobacteria</taxon>
        <taxon>Rhodobacterales</taxon>
        <taxon>Paracoccaceae</taxon>
        <taxon>Halocynthiibacter</taxon>
    </lineage>
</organism>
<dbReference type="InterPro" id="IPR052894">
    <property type="entry name" value="AsmA-related"/>
</dbReference>
<dbReference type="Pfam" id="PF05170">
    <property type="entry name" value="AsmA"/>
    <property type="match status" value="2"/>
</dbReference>
<evidence type="ECO:0000313" key="4">
    <source>
        <dbReference type="Proteomes" id="UP001208041"/>
    </source>
</evidence>
<evidence type="ECO:0000259" key="2">
    <source>
        <dbReference type="Pfam" id="PF05170"/>
    </source>
</evidence>
<name>A0AAE3IZZ6_9RHOB</name>
<keyword evidence="4" id="KW-1185">Reference proteome</keyword>
<dbReference type="EMBL" id="JAOYFC010000002">
    <property type="protein sequence ID" value="MCV6825228.1"/>
    <property type="molecule type" value="Genomic_DNA"/>
</dbReference>
<dbReference type="GO" id="GO:0005886">
    <property type="term" value="C:plasma membrane"/>
    <property type="evidence" value="ECO:0007669"/>
    <property type="project" value="TreeGrafter"/>
</dbReference>
<reference evidence="3" key="1">
    <citation type="submission" date="2022-10" db="EMBL/GenBank/DDBJ databases">
        <authorList>
            <person name="Yue Y."/>
        </authorList>
    </citation>
    <scope>NUCLEOTIDE SEQUENCE</scope>
    <source>
        <strain evidence="3">Z654</strain>
    </source>
</reference>
<protein>
    <submittedName>
        <fullName evidence="3">AsmA family protein</fullName>
    </submittedName>
</protein>
<dbReference type="PANTHER" id="PTHR30441">
    <property type="entry name" value="DUF748 DOMAIN-CONTAINING PROTEIN"/>
    <property type="match status" value="1"/>
</dbReference>
<proteinExistence type="predicted"/>
<dbReference type="InterPro" id="IPR007844">
    <property type="entry name" value="AsmA"/>
</dbReference>
<dbReference type="GO" id="GO:0090313">
    <property type="term" value="P:regulation of protein targeting to membrane"/>
    <property type="evidence" value="ECO:0007669"/>
    <property type="project" value="TreeGrafter"/>
</dbReference>
<evidence type="ECO:0000256" key="1">
    <source>
        <dbReference type="SAM" id="MobiDB-lite"/>
    </source>
</evidence>